<evidence type="ECO:0000259" key="6">
    <source>
        <dbReference type="PROSITE" id="PS51352"/>
    </source>
</evidence>
<proteinExistence type="predicted"/>
<dbReference type="RefSeq" id="WP_345234358.1">
    <property type="nucleotide sequence ID" value="NZ_BAABIQ010000043.1"/>
</dbReference>
<dbReference type="PANTHER" id="PTHR42852">
    <property type="entry name" value="THIOL:DISULFIDE INTERCHANGE PROTEIN DSBE"/>
    <property type="match status" value="1"/>
</dbReference>
<evidence type="ECO:0000256" key="5">
    <source>
        <dbReference type="SAM" id="SignalP"/>
    </source>
</evidence>
<dbReference type="InterPro" id="IPR000866">
    <property type="entry name" value="AhpC/TSA"/>
</dbReference>
<protein>
    <submittedName>
        <fullName evidence="7">TlpA disulfide reductase family protein</fullName>
    </submittedName>
</protein>
<evidence type="ECO:0000313" key="7">
    <source>
        <dbReference type="EMBL" id="GAA4805014.1"/>
    </source>
</evidence>
<dbReference type="Pfam" id="PF00578">
    <property type="entry name" value="AhpC-TSA"/>
    <property type="match status" value="1"/>
</dbReference>
<dbReference type="SUPFAM" id="SSF52833">
    <property type="entry name" value="Thioredoxin-like"/>
    <property type="match status" value="1"/>
</dbReference>
<dbReference type="PANTHER" id="PTHR42852:SF6">
    <property type="entry name" value="THIOL:DISULFIDE INTERCHANGE PROTEIN DSBE"/>
    <property type="match status" value="1"/>
</dbReference>
<evidence type="ECO:0000256" key="2">
    <source>
        <dbReference type="ARBA" id="ARBA00022748"/>
    </source>
</evidence>
<feature type="domain" description="Thioredoxin" evidence="6">
    <location>
        <begin position="235"/>
        <end position="375"/>
    </location>
</feature>
<dbReference type="Gene3D" id="3.40.30.10">
    <property type="entry name" value="Glutaredoxin"/>
    <property type="match status" value="1"/>
</dbReference>
<keyword evidence="3" id="KW-1015">Disulfide bond</keyword>
<evidence type="ECO:0000256" key="4">
    <source>
        <dbReference type="ARBA" id="ARBA00023284"/>
    </source>
</evidence>
<dbReference type="PROSITE" id="PS51352">
    <property type="entry name" value="THIOREDOXIN_2"/>
    <property type="match status" value="1"/>
</dbReference>
<keyword evidence="5" id="KW-0732">Signal</keyword>
<organism evidence="7 8">
    <name type="scientific">Olivibacter ginsenosidimutans</name>
    <dbReference type="NCBI Taxonomy" id="1176537"/>
    <lineage>
        <taxon>Bacteria</taxon>
        <taxon>Pseudomonadati</taxon>
        <taxon>Bacteroidota</taxon>
        <taxon>Sphingobacteriia</taxon>
        <taxon>Sphingobacteriales</taxon>
        <taxon>Sphingobacteriaceae</taxon>
        <taxon>Olivibacter</taxon>
    </lineage>
</organism>
<comment type="subcellular location">
    <subcellularLocation>
        <location evidence="1">Cell envelope</location>
    </subcellularLocation>
</comment>
<dbReference type="Pfam" id="PF14289">
    <property type="entry name" value="DUF4369"/>
    <property type="match status" value="1"/>
</dbReference>
<evidence type="ECO:0000256" key="3">
    <source>
        <dbReference type="ARBA" id="ARBA00023157"/>
    </source>
</evidence>
<dbReference type="PROSITE" id="PS00194">
    <property type="entry name" value="THIOREDOXIN_1"/>
    <property type="match status" value="1"/>
</dbReference>
<dbReference type="InterPro" id="IPR025380">
    <property type="entry name" value="DUF4369"/>
</dbReference>
<dbReference type="InterPro" id="IPR036249">
    <property type="entry name" value="Thioredoxin-like_sf"/>
</dbReference>
<name>A0ABP9C875_9SPHI</name>
<dbReference type="InterPro" id="IPR050553">
    <property type="entry name" value="Thioredoxin_ResA/DsbE_sf"/>
</dbReference>
<evidence type="ECO:0000313" key="8">
    <source>
        <dbReference type="Proteomes" id="UP001501411"/>
    </source>
</evidence>
<dbReference type="InterPro" id="IPR013766">
    <property type="entry name" value="Thioredoxin_domain"/>
</dbReference>
<gene>
    <name evidence="7" type="ORF">GCM10023231_37710</name>
</gene>
<dbReference type="EMBL" id="BAABIQ010000043">
    <property type="protein sequence ID" value="GAA4805014.1"/>
    <property type="molecule type" value="Genomic_DNA"/>
</dbReference>
<dbReference type="InterPro" id="IPR017937">
    <property type="entry name" value="Thioredoxin_CS"/>
</dbReference>
<feature type="chain" id="PRO_5047087490" evidence="5">
    <location>
        <begin position="19"/>
        <end position="375"/>
    </location>
</feature>
<evidence type="ECO:0000256" key="1">
    <source>
        <dbReference type="ARBA" id="ARBA00004196"/>
    </source>
</evidence>
<accession>A0ABP9C875</accession>
<keyword evidence="2" id="KW-0201">Cytochrome c-type biogenesis</keyword>
<keyword evidence="8" id="KW-1185">Reference proteome</keyword>
<dbReference type="CDD" id="cd02966">
    <property type="entry name" value="TlpA_like_family"/>
    <property type="match status" value="1"/>
</dbReference>
<keyword evidence="4" id="KW-0676">Redox-active center</keyword>
<feature type="signal peptide" evidence="5">
    <location>
        <begin position="1"/>
        <end position="18"/>
    </location>
</feature>
<comment type="caution">
    <text evidence="7">The sequence shown here is derived from an EMBL/GenBank/DDBJ whole genome shotgun (WGS) entry which is preliminary data.</text>
</comment>
<reference evidence="8" key="1">
    <citation type="journal article" date="2019" name="Int. J. Syst. Evol. Microbiol.">
        <title>The Global Catalogue of Microorganisms (GCM) 10K type strain sequencing project: providing services to taxonomists for standard genome sequencing and annotation.</title>
        <authorList>
            <consortium name="The Broad Institute Genomics Platform"/>
            <consortium name="The Broad Institute Genome Sequencing Center for Infectious Disease"/>
            <person name="Wu L."/>
            <person name="Ma J."/>
        </authorList>
    </citation>
    <scope>NUCLEOTIDE SEQUENCE [LARGE SCALE GENOMIC DNA]</scope>
    <source>
        <strain evidence="8">JCM 18200</strain>
    </source>
</reference>
<dbReference type="Proteomes" id="UP001501411">
    <property type="component" value="Unassembled WGS sequence"/>
</dbReference>
<sequence>MKNIIFSALLALPFLANAQQAYTVKGKVGNLSAPATAYLSYRQEGGNQLDSTKIINGSFTFSGSVEDPTNAVVVIAHKGEPVMQLEDPDMLPIFLEKGEITVQSADSLHNGILGGTPLNKDQAALNTAMNAIKDESAAVMAMYYGASDEQRSTEAFQKDFQQRYEALQDKQEGIVAKFIKENPNSLVSMYTLRSSVDPNRNYEEAQALYSGLSKEVQTSKIGAAYGELLAVAKGTSVGVEAPDFTMNDTTGKPLALSSLRGKYVLIDFWASWCGPCRQENPNVVAAFNKFKDKNFTILGVSLDRPEGKEAWLQAIKDDGLTWNHVSDLQFWNNAAAKLYGVRGIPANFLIDPQGKIIAKNLRGEDLQNKLQELLP</sequence>